<sequence length="224" mass="25887">MNNTKIGQKEGEEKKVTGKLIDLTLAGNGDLCVIDFEINKKLSVEETDKIQQNIIDIKLPSNVGLVKTAHRGLHTYYNRNCCTVPSNRCDKCIVLDNIEIDIFGQMFKYKKYNDESEQKELVQNRVVGPNSSFRETKNNKREIFKYETINDCANMTHLASLRDILDSWNVDTEITYLKFLEKKQRREFGQQITEEGTIDKIKDEIAQACFVGWKNLKISQQILL</sequence>
<organism evidence="1 2">
    <name type="scientific">Streblomastix strix</name>
    <dbReference type="NCBI Taxonomy" id="222440"/>
    <lineage>
        <taxon>Eukaryota</taxon>
        <taxon>Metamonada</taxon>
        <taxon>Preaxostyla</taxon>
        <taxon>Oxymonadida</taxon>
        <taxon>Streblomastigidae</taxon>
        <taxon>Streblomastix</taxon>
    </lineage>
</organism>
<comment type="caution">
    <text evidence="1">The sequence shown here is derived from an EMBL/GenBank/DDBJ whole genome shotgun (WGS) entry which is preliminary data.</text>
</comment>
<dbReference type="Proteomes" id="UP000324800">
    <property type="component" value="Unassembled WGS sequence"/>
</dbReference>
<evidence type="ECO:0000313" key="2">
    <source>
        <dbReference type="Proteomes" id="UP000324800"/>
    </source>
</evidence>
<proteinExistence type="predicted"/>
<protein>
    <submittedName>
        <fullName evidence="1">Uncharacterized protein</fullName>
    </submittedName>
</protein>
<gene>
    <name evidence="1" type="ORF">EZS28_023348</name>
</gene>
<name>A0A5J4VF74_9EUKA</name>
<accession>A0A5J4VF74</accession>
<evidence type="ECO:0000313" key="1">
    <source>
        <dbReference type="EMBL" id="KAA6381125.1"/>
    </source>
</evidence>
<dbReference type="AlphaFoldDB" id="A0A5J4VF74"/>
<reference evidence="1 2" key="1">
    <citation type="submission" date="2019-03" db="EMBL/GenBank/DDBJ databases">
        <title>Single cell metagenomics reveals metabolic interactions within the superorganism composed of flagellate Streblomastix strix and complex community of Bacteroidetes bacteria on its surface.</title>
        <authorList>
            <person name="Treitli S.C."/>
            <person name="Kolisko M."/>
            <person name="Husnik F."/>
            <person name="Keeling P."/>
            <person name="Hampl V."/>
        </authorList>
    </citation>
    <scope>NUCLEOTIDE SEQUENCE [LARGE SCALE GENOMIC DNA]</scope>
    <source>
        <strain evidence="1">ST1C</strain>
    </source>
</reference>
<dbReference type="EMBL" id="SNRW01007511">
    <property type="protein sequence ID" value="KAA6381125.1"/>
    <property type="molecule type" value="Genomic_DNA"/>
</dbReference>